<evidence type="ECO:0000256" key="1">
    <source>
        <dbReference type="SAM" id="Phobius"/>
    </source>
</evidence>
<keyword evidence="3" id="KW-1185">Reference proteome</keyword>
<dbReference type="Gene3D" id="3.30.300.20">
    <property type="match status" value="1"/>
</dbReference>
<dbReference type="InterPro" id="IPR003718">
    <property type="entry name" value="OsmC/Ohr_fam"/>
</dbReference>
<dbReference type="InterPro" id="IPR015946">
    <property type="entry name" value="KH_dom-like_a/b"/>
</dbReference>
<keyword evidence="1" id="KW-0472">Membrane</keyword>
<sequence length="145" mass="15539">MSVNKVVSVSAEMGKDFRIHAQLGNHLAFIDQPEAAGGTDKGPNPLQLFLFSLAGCIASIGRIAANQKKIELRGMKVNVEAGMNAAGLMGKPTEDRVGFQSFKVNAEIDADMTTEEKQAFLDEVCARCPVHDNIGKATVVEHIAQ</sequence>
<reference evidence="2 3" key="1">
    <citation type="submission" date="2022-05" db="EMBL/GenBank/DDBJ databases">
        <authorList>
            <person name="Park J.-S."/>
        </authorList>
    </citation>
    <scope>NUCLEOTIDE SEQUENCE [LARGE SCALE GENOMIC DNA]</scope>
    <source>
        <strain evidence="2 3">2012CJ34-2</strain>
    </source>
</reference>
<proteinExistence type="predicted"/>
<name>A0ABT0PDZ1_9GAMM</name>
<keyword evidence="1" id="KW-1133">Transmembrane helix</keyword>
<comment type="caution">
    <text evidence="2">The sequence shown here is derived from an EMBL/GenBank/DDBJ whole genome shotgun (WGS) entry which is preliminary data.</text>
</comment>
<dbReference type="RefSeq" id="WP_249698624.1">
    <property type="nucleotide sequence ID" value="NZ_JAMFLX010000006.1"/>
</dbReference>
<gene>
    <name evidence="2" type="ORF">M3P05_06435</name>
</gene>
<organism evidence="2 3">
    <name type="scientific">Parendozoicomonas callyspongiae</name>
    <dbReference type="NCBI Taxonomy" id="2942213"/>
    <lineage>
        <taxon>Bacteria</taxon>
        <taxon>Pseudomonadati</taxon>
        <taxon>Pseudomonadota</taxon>
        <taxon>Gammaproteobacteria</taxon>
        <taxon>Oceanospirillales</taxon>
        <taxon>Endozoicomonadaceae</taxon>
        <taxon>Parendozoicomonas</taxon>
    </lineage>
</organism>
<accession>A0ABT0PDZ1</accession>
<feature type="transmembrane region" description="Helical" evidence="1">
    <location>
        <begin position="46"/>
        <end position="65"/>
    </location>
</feature>
<protein>
    <submittedName>
        <fullName evidence="2">OsmC family protein</fullName>
    </submittedName>
</protein>
<dbReference type="PANTHER" id="PTHR35368">
    <property type="entry name" value="HYDROPEROXIDE REDUCTASE"/>
    <property type="match status" value="1"/>
</dbReference>
<dbReference type="InterPro" id="IPR052924">
    <property type="entry name" value="OsmC/Ohr_hydroprdx_reductase"/>
</dbReference>
<dbReference type="PANTHER" id="PTHR35368:SF1">
    <property type="entry name" value="HYDROPEROXIDE REDUCTASE"/>
    <property type="match status" value="1"/>
</dbReference>
<dbReference type="InterPro" id="IPR036102">
    <property type="entry name" value="OsmC/Ohrsf"/>
</dbReference>
<dbReference type="EMBL" id="JAMFLX010000006">
    <property type="protein sequence ID" value="MCL6269577.1"/>
    <property type="molecule type" value="Genomic_DNA"/>
</dbReference>
<evidence type="ECO:0000313" key="3">
    <source>
        <dbReference type="Proteomes" id="UP001203338"/>
    </source>
</evidence>
<dbReference type="SUPFAM" id="SSF82784">
    <property type="entry name" value="OsmC-like"/>
    <property type="match status" value="1"/>
</dbReference>
<evidence type="ECO:0000313" key="2">
    <source>
        <dbReference type="EMBL" id="MCL6269577.1"/>
    </source>
</evidence>
<dbReference type="Proteomes" id="UP001203338">
    <property type="component" value="Unassembled WGS sequence"/>
</dbReference>
<keyword evidence="1" id="KW-0812">Transmembrane</keyword>
<dbReference type="Pfam" id="PF02566">
    <property type="entry name" value="OsmC"/>
    <property type="match status" value="1"/>
</dbReference>